<feature type="region of interest" description="Disordered" evidence="1">
    <location>
        <begin position="231"/>
        <end position="261"/>
    </location>
</feature>
<name>A0A7S2D8D8_9STRA</name>
<proteinExistence type="predicted"/>
<dbReference type="AlphaFoldDB" id="A0A7S2D8D8"/>
<protein>
    <submittedName>
        <fullName evidence="2">Uncharacterized protein</fullName>
    </submittedName>
</protein>
<sequence>MNNALSRTPPQNTPSSYGRHVAKRGRNIGATGSQGQAGSASWGQFGGRANQRKNSADTGKLSTSLAGRLRSVSDLERAGFVTSTEKGALKDLIITGDESLRCALDKYQAGDSSELEALISRGYLDRNGSIDLTELDNLDLGSLGLEGMDFLGMFDQQGVGNGSVSGAEGEFDYDFGGSSAGFEMDDILSLPFPGMDEIITDDMTGVIEVEPHPIQPATTAHGLMSVVAMTPSPSMNPPSTTTVSAPPKRSTPTATPAASTSGMTAFPNSACSGNKFPVSNCVSELPALISLPQGQAPAYEQLINFQRAKSKDAIRCVMCGKAPTEGDGGTVIPQQNKDVCRDCDKALWVHGETRTYFKWCKGCKRFRNIVAFSEKLDASKCNGCRERGRRSYLQRKGVNGQPAASAAAAAAAAAVPAPAAQPLPLPPTPAVVSVATGNASVVAVPTTAVAMVAVATAPTSVVPIVIKKADPIPPNTT</sequence>
<feature type="compositionally biased region" description="Low complexity" evidence="1">
    <location>
        <begin position="29"/>
        <end position="43"/>
    </location>
</feature>
<feature type="region of interest" description="Disordered" evidence="1">
    <location>
        <begin position="1"/>
        <end position="60"/>
    </location>
</feature>
<evidence type="ECO:0000256" key="1">
    <source>
        <dbReference type="SAM" id="MobiDB-lite"/>
    </source>
</evidence>
<evidence type="ECO:0000313" key="2">
    <source>
        <dbReference type="EMBL" id="CAD9447169.1"/>
    </source>
</evidence>
<organism evidence="2">
    <name type="scientific">Octactis speculum</name>
    <dbReference type="NCBI Taxonomy" id="3111310"/>
    <lineage>
        <taxon>Eukaryota</taxon>
        <taxon>Sar</taxon>
        <taxon>Stramenopiles</taxon>
        <taxon>Ochrophyta</taxon>
        <taxon>Dictyochophyceae</taxon>
        <taxon>Dictyochales</taxon>
        <taxon>Dictyochaceae</taxon>
        <taxon>Octactis</taxon>
    </lineage>
</organism>
<reference evidence="2" key="1">
    <citation type="submission" date="2021-01" db="EMBL/GenBank/DDBJ databases">
        <authorList>
            <person name="Corre E."/>
            <person name="Pelletier E."/>
            <person name="Niang G."/>
            <person name="Scheremetjew M."/>
            <person name="Finn R."/>
            <person name="Kale V."/>
            <person name="Holt S."/>
            <person name="Cochrane G."/>
            <person name="Meng A."/>
            <person name="Brown T."/>
            <person name="Cohen L."/>
        </authorList>
    </citation>
    <scope>NUCLEOTIDE SEQUENCE</scope>
    <source>
        <strain evidence="2">CCMP1381</strain>
    </source>
</reference>
<feature type="compositionally biased region" description="Polar residues" evidence="1">
    <location>
        <begin position="1"/>
        <end position="16"/>
    </location>
</feature>
<gene>
    <name evidence="2" type="ORF">DSPE1174_LOCUS20033</name>
</gene>
<dbReference type="EMBL" id="HBGS01038732">
    <property type="protein sequence ID" value="CAD9447169.1"/>
    <property type="molecule type" value="Transcribed_RNA"/>
</dbReference>
<accession>A0A7S2D8D8</accession>